<feature type="compositionally biased region" description="Basic and acidic residues" evidence="1">
    <location>
        <begin position="33"/>
        <end position="42"/>
    </location>
</feature>
<sequence length="330" mass="36094">MTNDKDQFESLGNIKAEAFKVPSWATGPGFPSSDEKLGESSKSRHRPATPEAPEDAQHGNPSDVSEDEEEVWEDAEESVAMEGVTTRLFSNGELEALISKAVDFKTKGNTCFQAKPPDLDNAISYYKQALDCLPAVDKSSDLTTSRTPLPTSSGSGIQEITDEEAEAIQESEKTTPEAEQRKALEIELKDCTKACWGNLGACYIAKNDDKEAVAACTAALEVDSLYVKALQRRAAANERIASWSSLSSAQTDYEMLIKIVGTQSSQASLYRQKVAGLGDRIKVQQEKEKDEMLSKLKDLGNSLLGNFGLSTDNFKFDQQEGGGYSMRFER</sequence>
<dbReference type="OrthoDB" id="1872379at2759"/>
<protein>
    <recommendedName>
        <fullName evidence="4">TPR-like protein</fullName>
    </recommendedName>
</protein>
<dbReference type="Proteomes" id="UP000193218">
    <property type="component" value="Unassembled WGS sequence"/>
</dbReference>
<accession>A0A1Y1UB77</accession>
<evidence type="ECO:0008006" key="4">
    <source>
        <dbReference type="Google" id="ProtNLM"/>
    </source>
</evidence>
<dbReference type="InterPro" id="IPR052769">
    <property type="entry name" value="TPR_domain_protein"/>
</dbReference>
<dbReference type="SMART" id="SM00028">
    <property type="entry name" value="TPR"/>
    <property type="match status" value="2"/>
</dbReference>
<name>A0A1Y1UB77_9TREE</name>
<comment type="caution">
    <text evidence="2">The sequence shown here is derived from an EMBL/GenBank/DDBJ whole genome shotgun (WGS) entry which is preliminary data.</text>
</comment>
<dbReference type="SUPFAM" id="SSF48452">
    <property type="entry name" value="TPR-like"/>
    <property type="match status" value="1"/>
</dbReference>
<keyword evidence="3" id="KW-1185">Reference proteome</keyword>
<dbReference type="RefSeq" id="XP_021868998.1">
    <property type="nucleotide sequence ID" value="XM_022016763.1"/>
</dbReference>
<feature type="region of interest" description="Disordered" evidence="1">
    <location>
        <begin position="17"/>
        <end position="79"/>
    </location>
</feature>
<reference evidence="2 3" key="1">
    <citation type="submission" date="2017-03" db="EMBL/GenBank/DDBJ databases">
        <title>Widespread Adenine N6-methylation of Active Genes in Fungi.</title>
        <authorList>
            <consortium name="DOE Joint Genome Institute"/>
            <person name="Mondo S.J."/>
            <person name="Dannebaum R.O."/>
            <person name="Kuo R.C."/>
            <person name="Louie K.B."/>
            <person name="Bewick A.J."/>
            <person name="Labutti K."/>
            <person name="Haridas S."/>
            <person name="Kuo A."/>
            <person name="Salamov A."/>
            <person name="Ahrendt S.R."/>
            <person name="Lau R."/>
            <person name="Bowen B.P."/>
            <person name="Lipzen A."/>
            <person name="Sullivan W."/>
            <person name="Andreopoulos W.B."/>
            <person name="Clum A."/>
            <person name="Lindquist E."/>
            <person name="Daum C."/>
            <person name="Northen T.R."/>
            <person name="Ramamoorthy G."/>
            <person name="Schmitz R.J."/>
            <person name="Gryganskyi A."/>
            <person name="Culley D."/>
            <person name="Magnuson J."/>
            <person name="James T.Y."/>
            <person name="O'Malley M.A."/>
            <person name="Stajich J.E."/>
            <person name="Spatafora J.W."/>
            <person name="Visel A."/>
            <person name="Grigoriev I.V."/>
        </authorList>
    </citation>
    <scope>NUCLEOTIDE SEQUENCE [LARGE SCALE GENOMIC DNA]</scope>
    <source>
        <strain evidence="2 3">NRRL Y-17943</strain>
    </source>
</reference>
<dbReference type="InParanoid" id="A0A1Y1UB77"/>
<dbReference type="STRING" id="4999.A0A1Y1UB77"/>
<evidence type="ECO:0000313" key="2">
    <source>
        <dbReference type="EMBL" id="ORX34756.1"/>
    </source>
</evidence>
<dbReference type="AlphaFoldDB" id="A0A1Y1UB77"/>
<dbReference type="EMBL" id="NBSH01000013">
    <property type="protein sequence ID" value="ORX34756.1"/>
    <property type="molecule type" value="Genomic_DNA"/>
</dbReference>
<dbReference type="InterPro" id="IPR019734">
    <property type="entry name" value="TPR_rpt"/>
</dbReference>
<dbReference type="PANTHER" id="PTHR46014:SF1">
    <property type="entry name" value="TETRATRICOPEPTIDE REPEAT PROTEIN 1"/>
    <property type="match status" value="1"/>
</dbReference>
<feature type="compositionally biased region" description="Acidic residues" evidence="1">
    <location>
        <begin position="64"/>
        <end position="79"/>
    </location>
</feature>
<evidence type="ECO:0000313" key="3">
    <source>
        <dbReference type="Proteomes" id="UP000193218"/>
    </source>
</evidence>
<dbReference type="GeneID" id="33558572"/>
<dbReference type="PANTHER" id="PTHR46014">
    <property type="entry name" value="TETRATRICOPEPTIDE REPEAT PROTEIN 1"/>
    <property type="match status" value="1"/>
</dbReference>
<organism evidence="2 3">
    <name type="scientific">Kockovaella imperatae</name>
    <dbReference type="NCBI Taxonomy" id="4999"/>
    <lineage>
        <taxon>Eukaryota</taxon>
        <taxon>Fungi</taxon>
        <taxon>Dikarya</taxon>
        <taxon>Basidiomycota</taxon>
        <taxon>Agaricomycotina</taxon>
        <taxon>Tremellomycetes</taxon>
        <taxon>Tremellales</taxon>
        <taxon>Cuniculitremaceae</taxon>
        <taxon>Kockovaella</taxon>
    </lineage>
</organism>
<dbReference type="InterPro" id="IPR011990">
    <property type="entry name" value="TPR-like_helical_dom_sf"/>
</dbReference>
<dbReference type="Gene3D" id="1.25.40.10">
    <property type="entry name" value="Tetratricopeptide repeat domain"/>
    <property type="match status" value="1"/>
</dbReference>
<gene>
    <name evidence="2" type="ORF">BD324DRAFT_634849</name>
</gene>
<proteinExistence type="predicted"/>
<evidence type="ECO:0000256" key="1">
    <source>
        <dbReference type="SAM" id="MobiDB-lite"/>
    </source>
</evidence>